<keyword evidence="3" id="KW-1185">Reference proteome</keyword>
<evidence type="ECO:0000259" key="1">
    <source>
        <dbReference type="Pfam" id="PF14206"/>
    </source>
</evidence>
<protein>
    <recommendedName>
        <fullName evidence="1">Cysteine-rich CPCC domain-containing protein</fullName>
    </recommendedName>
</protein>
<dbReference type="RefSeq" id="WP_394850127.1">
    <property type="nucleotide sequence ID" value="NZ_CP089982.1"/>
</dbReference>
<organism evidence="2 3">
    <name type="scientific">Pendulispora brunnea</name>
    <dbReference type="NCBI Taxonomy" id="2905690"/>
    <lineage>
        <taxon>Bacteria</taxon>
        <taxon>Pseudomonadati</taxon>
        <taxon>Myxococcota</taxon>
        <taxon>Myxococcia</taxon>
        <taxon>Myxococcales</taxon>
        <taxon>Sorangiineae</taxon>
        <taxon>Pendulisporaceae</taxon>
        <taxon>Pendulispora</taxon>
    </lineage>
</organism>
<dbReference type="EMBL" id="CP089982">
    <property type="protein sequence ID" value="WXA99489.1"/>
    <property type="molecule type" value="Genomic_DNA"/>
</dbReference>
<reference evidence="2 3" key="1">
    <citation type="submission" date="2021-12" db="EMBL/GenBank/DDBJ databases">
        <title>Discovery of the Pendulisporaceae a myxobacterial family with distinct sporulation behavior and unique specialized metabolism.</title>
        <authorList>
            <person name="Garcia R."/>
            <person name="Popoff A."/>
            <person name="Bader C.D."/>
            <person name="Loehr J."/>
            <person name="Walesch S."/>
            <person name="Walt C."/>
            <person name="Boldt J."/>
            <person name="Bunk B."/>
            <person name="Haeckl F.J.F.P.J."/>
            <person name="Gunesch A.P."/>
            <person name="Birkelbach J."/>
            <person name="Nuebel U."/>
            <person name="Pietschmann T."/>
            <person name="Bach T."/>
            <person name="Mueller R."/>
        </authorList>
    </citation>
    <scope>NUCLEOTIDE SEQUENCE [LARGE SCALE GENOMIC DNA]</scope>
    <source>
        <strain evidence="2 3">MSr12523</strain>
    </source>
</reference>
<feature type="domain" description="Cysteine-rich CPCC" evidence="1">
    <location>
        <begin position="4"/>
        <end position="78"/>
    </location>
</feature>
<name>A0ABZ2KR75_9BACT</name>
<evidence type="ECO:0000313" key="2">
    <source>
        <dbReference type="EMBL" id="WXA99489.1"/>
    </source>
</evidence>
<accession>A0ABZ2KR75</accession>
<gene>
    <name evidence="2" type="ORF">LZC95_22050</name>
</gene>
<sequence length="88" mass="9805">MKHPCPCCGNLTLSDAPPNTFEICPVCHWEDDGVQFEDPDFEGGANEVSLRTAQANYVEFAASDRRFVDQVRKPHADEIPKQTKPGQT</sequence>
<proteinExistence type="predicted"/>
<evidence type="ECO:0000313" key="3">
    <source>
        <dbReference type="Proteomes" id="UP001379533"/>
    </source>
</evidence>
<dbReference type="Proteomes" id="UP001379533">
    <property type="component" value="Chromosome"/>
</dbReference>
<dbReference type="Pfam" id="PF14206">
    <property type="entry name" value="Cys_rich_CPCC"/>
    <property type="match status" value="1"/>
</dbReference>
<dbReference type="InterPro" id="IPR025983">
    <property type="entry name" value="Cys_rich_CPCC"/>
</dbReference>